<evidence type="ECO:0000256" key="2">
    <source>
        <dbReference type="ARBA" id="ARBA00022448"/>
    </source>
</evidence>
<keyword evidence="3" id="KW-1003">Cell membrane</keyword>
<feature type="transmembrane region" description="Helical" evidence="7">
    <location>
        <begin position="133"/>
        <end position="158"/>
    </location>
</feature>
<dbReference type="Proteomes" id="UP001221189">
    <property type="component" value="Unassembled WGS sequence"/>
</dbReference>
<evidence type="ECO:0000256" key="7">
    <source>
        <dbReference type="RuleBase" id="RU363032"/>
    </source>
</evidence>
<keyword evidence="2 7" id="KW-0813">Transport</keyword>
<dbReference type="RefSeq" id="WP_263533727.1">
    <property type="nucleotide sequence ID" value="NZ_JAQQXT010000004.1"/>
</dbReference>
<accession>A0ABT5KCB0</accession>
<feature type="transmembrane region" description="Helical" evidence="7">
    <location>
        <begin position="290"/>
        <end position="314"/>
    </location>
</feature>
<dbReference type="PROSITE" id="PS50928">
    <property type="entry name" value="ABC_TM1"/>
    <property type="match status" value="1"/>
</dbReference>
<evidence type="ECO:0000256" key="4">
    <source>
        <dbReference type="ARBA" id="ARBA00022692"/>
    </source>
</evidence>
<keyword evidence="10" id="KW-1185">Reference proteome</keyword>
<organism evidence="9 10">
    <name type="scientific">Roseateles albus</name>
    <dbReference type="NCBI Taxonomy" id="2987525"/>
    <lineage>
        <taxon>Bacteria</taxon>
        <taxon>Pseudomonadati</taxon>
        <taxon>Pseudomonadota</taxon>
        <taxon>Betaproteobacteria</taxon>
        <taxon>Burkholderiales</taxon>
        <taxon>Sphaerotilaceae</taxon>
        <taxon>Roseateles</taxon>
    </lineage>
</organism>
<dbReference type="PANTHER" id="PTHR43163:SF2">
    <property type="entry name" value="ABC TRANSPORTER PERMEASE PROTEIN"/>
    <property type="match status" value="1"/>
</dbReference>
<keyword evidence="5 7" id="KW-1133">Transmembrane helix</keyword>
<comment type="subcellular location">
    <subcellularLocation>
        <location evidence="1 7">Cell membrane</location>
        <topology evidence="1 7">Multi-pass membrane protein</topology>
    </subcellularLocation>
</comment>
<dbReference type="CDD" id="cd06261">
    <property type="entry name" value="TM_PBP2"/>
    <property type="match status" value="1"/>
</dbReference>
<evidence type="ECO:0000313" key="10">
    <source>
        <dbReference type="Proteomes" id="UP001221189"/>
    </source>
</evidence>
<keyword evidence="4 7" id="KW-0812">Transmembrane</keyword>
<dbReference type="InterPro" id="IPR035906">
    <property type="entry name" value="MetI-like_sf"/>
</dbReference>
<evidence type="ECO:0000256" key="6">
    <source>
        <dbReference type="ARBA" id="ARBA00023136"/>
    </source>
</evidence>
<gene>
    <name evidence="9" type="ORF">PRZ03_08245</name>
</gene>
<feature type="transmembrane region" description="Helical" evidence="7">
    <location>
        <begin position="243"/>
        <end position="270"/>
    </location>
</feature>
<dbReference type="EMBL" id="JAQQXT010000004">
    <property type="protein sequence ID" value="MDC8771562.1"/>
    <property type="molecule type" value="Genomic_DNA"/>
</dbReference>
<comment type="similarity">
    <text evidence="7">Belongs to the binding-protein-dependent transport system permease family.</text>
</comment>
<proteinExistence type="inferred from homology"/>
<dbReference type="InterPro" id="IPR000515">
    <property type="entry name" value="MetI-like"/>
</dbReference>
<dbReference type="PANTHER" id="PTHR43163">
    <property type="entry name" value="DIPEPTIDE TRANSPORT SYSTEM PERMEASE PROTEIN DPPB-RELATED"/>
    <property type="match status" value="1"/>
</dbReference>
<evidence type="ECO:0000256" key="1">
    <source>
        <dbReference type="ARBA" id="ARBA00004651"/>
    </source>
</evidence>
<keyword evidence="6 7" id="KW-0472">Membrane</keyword>
<sequence length="325" mass="35840">MLVFILRRLAQAIIVMLTVAFIAFMLFQYVGDPVTNLLGQDATEEQRVALRHDLGLDAPFPVQFARFIGNALQGEFGLSLRQGRKVSSLIVERFPATLELSMVAGLIALGVGIPLGVYAALRRGRASSQLLMMFSLLGVSLPTFLIGILLILVFAVWLKWLPSFGRGDVTAFGTWTTGLLTADGLRHVLLPAITLSVFQLTLIMRLVRAEMLEVLRTDYIKFARARGLSNRSVYFGHALKNTLVPVITITGLQLGSLIAFAIITETVFQWPGMGLLFIQAVQFADIPVMAAYLCLISFIFVTINLLVDLLYFAVDPRLRVEGKAH</sequence>
<feature type="domain" description="ABC transmembrane type-1" evidence="8">
    <location>
        <begin position="94"/>
        <end position="311"/>
    </location>
</feature>
<dbReference type="InterPro" id="IPR045621">
    <property type="entry name" value="BPD_transp_1_N"/>
</dbReference>
<dbReference type="Gene3D" id="1.10.3720.10">
    <property type="entry name" value="MetI-like"/>
    <property type="match status" value="1"/>
</dbReference>
<evidence type="ECO:0000313" key="9">
    <source>
        <dbReference type="EMBL" id="MDC8771562.1"/>
    </source>
</evidence>
<evidence type="ECO:0000256" key="5">
    <source>
        <dbReference type="ARBA" id="ARBA00022989"/>
    </source>
</evidence>
<protein>
    <submittedName>
        <fullName evidence="9">ABC transporter permease</fullName>
    </submittedName>
</protein>
<dbReference type="Pfam" id="PF00528">
    <property type="entry name" value="BPD_transp_1"/>
    <property type="match status" value="1"/>
</dbReference>
<feature type="transmembrane region" description="Helical" evidence="7">
    <location>
        <begin position="188"/>
        <end position="207"/>
    </location>
</feature>
<evidence type="ECO:0000259" key="8">
    <source>
        <dbReference type="PROSITE" id="PS50928"/>
    </source>
</evidence>
<feature type="transmembrane region" description="Helical" evidence="7">
    <location>
        <begin position="100"/>
        <end position="121"/>
    </location>
</feature>
<feature type="transmembrane region" description="Helical" evidence="7">
    <location>
        <begin position="12"/>
        <end position="30"/>
    </location>
</feature>
<evidence type="ECO:0000256" key="3">
    <source>
        <dbReference type="ARBA" id="ARBA00022475"/>
    </source>
</evidence>
<name>A0ABT5KCB0_9BURK</name>
<dbReference type="Pfam" id="PF19300">
    <property type="entry name" value="BPD_transp_1_N"/>
    <property type="match status" value="1"/>
</dbReference>
<reference evidence="9 10" key="1">
    <citation type="submission" date="2022-10" db="EMBL/GenBank/DDBJ databases">
        <title>Paucibacter sp. hw1 Genome sequencing.</title>
        <authorList>
            <person name="Park S."/>
        </authorList>
    </citation>
    <scope>NUCLEOTIDE SEQUENCE [LARGE SCALE GENOMIC DNA]</scope>
    <source>
        <strain evidence="10">hw1</strain>
    </source>
</reference>
<dbReference type="SUPFAM" id="SSF161098">
    <property type="entry name" value="MetI-like"/>
    <property type="match status" value="1"/>
</dbReference>
<comment type="caution">
    <text evidence="9">The sequence shown here is derived from an EMBL/GenBank/DDBJ whole genome shotgun (WGS) entry which is preliminary data.</text>
</comment>